<dbReference type="AlphaFoldDB" id="A0A7W7ACB2"/>
<proteinExistence type="predicted"/>
<dbReference type="OrthoDB" id="7189171at2"/>
<keyword evidence="2" id="KW-1185">Reference proteome</keyword>
<sequence>MIFFATLAAASAYLGDAEILANIQAGRVVCSNPDDASRTCSTISRYEMHPDGSLLETSELLIAPAQNVTLTVKAKITLKRGAICGSMLKSDLDEAKVKVAGQPIPDESNKQALAKLEAGFAGLFGKEACEVLKVEGDQLLKIGSLDGVEVPLPPKRVRWISANSGFKVASPPQS</sequence>
<gene>
    <name evidence="1" type="ORF">GGR37_001939</name>
</gene>
<accession>A0A7W7ACB2</accession>
<protein>
    <submittedName>
        <fullName evidence="1">Uncharacterized protein</fullName>
    </submittedName>
</protein>
<comment type="caution">
    <text evidence="1">The sequence shown here is derived from an EMBL/GenBank/DDBJ whole genome shotgun (WGS) entry which is preliminary data.</text>
</comment>
<evidence type="ECO:0000313" key="1">
    <source>
        <dbReference type="EMBL" id="MBB4613664.1"/>
    </source>
</evidence>
<dbReference type="EMBL" id="JACHOA010000003">
    <property type="protein sequence ID" value="MBB4613664.1"/>
    <property type="molecule type" value="Genomic_DNA"/>
</dbReference>
<dbReference type="RefSeq" id="WP_144906906.1">
    <property type="nucleotide sequence ID" value="NZ_JACHOA010000003.1"/>
</dbReference>
<reference evidence="1 2" key="1">
    <citation type="submission" date="2020-08" db="EMBL/GenBank/DDBJ databases">
        <title>Genomic Encyclopedia of Type Strains, Phase IV (KMG-IV): sequencing the most valuable type-strain genomes for metagenomic binning, comparative biology and taxonomic classification.</title>
        <authorList>
            <person name="Goeker M."/>
        </authorList>
    </citation>
    <scope>NUCLEOTIDE SEQUENCE [LARGE SCALE GENOMIC DNA]</scope>
    <source>
        <strain evidence="1 2">DSM 17507</strain>
    </source>
</reference>
<evidence type="ECO:0000313" key="2">
    <source>
        <dbReference type="Proteomes" id="UP000538566"/>
    </source>
</evidence>
<organism evidence="1 2">
    <name type="scientific">Novosphingobium taihuense</name>
    <dbReference type="NCBI Taxonomy" id="260085"/>
    <lineage>
        <taxon>Bacteria</taxon>
        <taxon>Pseudomonadati</taxon>
        <taxon>Pseudomonadota</taxon>
        <taxon>Alphaproteobacteria</taxon>
        <taxon>Sphingomonadales</taxon>
        <taxon>Sphingomonadaceae</taxon>
        <taxon>Novosphingobium</taxon>
    </lineage>
</organism>
<name>A0A7W7ACB2_9SPHN</name>
<dbReference type="Proteomes" id="UP000538566">
    <property type="component" value="Unassembled WGS sequence"/>
</dbReference>